<gene>
    <name evidence="3" type="ORF">PPL_02248</name>
</gene>
<evidence type="ECO:0000313" key="4">
    <source>
        <dbReference type="Proteomes" id="UP000001396"/>
    </source>
</evidence>
<sequence>MNIIDILIFCSVFMSSSNSINQTVDGAQDQDVHTGQYVEVDENHSFNLCLSIPDHILKSLSEESGNQMSIVTKSSDLQYLRKFILVEYDSAYLCGKFNISNSTFINYIENSVEDISKIINLISKGMAMVDGLVKEIIFSNQSITKCHSKISTDSIANKLNKIIGDINRTKEEATKFQNILSNTADANLNFLINRTGSSIKNELFEAGTLLIKFLQFGLYVLSNMDKDSSVFQNVQVKFTDFNNILLNIAESAKAVDDTLLENWKEIQGRLLESRIVFGLDKIKSIFSTTISNPFDEIALNEYLNSELVNPLNGKFANIRNSISYIGQSLITIANLKTQLLDLPEGESQMRLDAIFHAFITLEKLIIIEQSKTSYLSPLINLMQKAEDFVKMDIQSLNDENIEETLMALQNSVEALNLISVSSRLITEEKAKLDKLKLSYGVKKRGSIYNTMVSHNHYEQLTKHIIQPNKIMGMLRVNYEGTTSFQTDILPNSSFMEEISYSIQSRDDESLRSSISKMEKERKDKIMEFQSINKSTTQHTLKKTNNSPKETSITTNSNINNFNVQLKKTGILLKESNNNYSKPNNNNNINNYSNNIRKTVVPQSNTKVSTKIIINNNSIDSSSIGKSVKERAAAYLSTISLNKK</sequence>
<feature type="signal peptide" evidence="2">
    <location>
        <begin position="1"/>
        <end position="19"/>
    </location>
</feature>
<dbReference type="AlphaFoldDB" id="D3B1S4"/>
<proteinExistence type="predicted"/>
<dbReference type="EMBL" id="ADBJ01000008">
    <property type="protein sequence ID" value="EFA85248.1"/>
    <property type="molecule type" value="Genomic_DNA"/>
</dbReference>
<feature type="compositionally biased region" description="Polar residues" evidence="1">
    <location>
        <begin position="534"/>
        <end position="549"/>
    </location>
</feature>
<keyword evidence="4" id="KW-1185">Reference proteome</keyword>
<dbReference type="RefSeq" id="XP_020437357.1">
    <property type="nucleotide sequence ID" value="XM_020573240.1"/>
</dbReference>
<evidence type="ECO:0000256" key="2">
    <source>
        <dbReference type="SAM" id="SignalP"/>
    </source>
</evidence>
<comment type="caution">
    <text evidence="3">The sequence shown here is derived from an EMBL/GenBank/DDBJ whole genome shotgun (WGS) entry which is preliminary data.</text>
</comment>
<feature type="region of interest" description="Disordered" evidence="1">
    <location>
        <begin position="534"/>
        <end position="554"/>
    </location>
</feature>
<reference evidence="3 4" key="1">
    <citation type="journal article" date="2011" name="Genome Res.">
        <title>Phylogeny-wide analysis of social amoeba genomes highlights ancient origins for complex intercellular communication.</title>
        <authorList>
            <person name="Heidel A.J."/>
            <person name="Lawal H.M."/>
            <person name="Felder M."/>
            <person name="Schilde C."/>
            <person name="Helps N.R."/>
            <person name="Tunggal B."/>
            <person name="Rivero F."/>
            <person name="John U."/>
            <person name="Schleicher M."/>
            <person name="Eichinger L."/>
            <person name="Platzer M."/>
            <person name="Noegel A.A."/>
            <person name="Schaap P."/>
            <person name="Gloeckner G."/>
        </authorList>
    </citation>
    <scope>NUCLEOTIDE SEQUENCE [LARGE SCALE GENOMIC DNA]</scope>
    <source>
        <strain evidence="4">ATCC 26659 / Pp 5 / PN500</strain>
    </source>
</reference>
<protein>
    <submittedName>
        <fullName evidence="3">Uncharacterized protein</fullName>
    </submittedName>
</protein>
<keyword evidence="2" id="KW-0732">Signal</keyword>
<accession>D3B1S4</accession>
<dbReference type="Proteomes" id="UP000001396">
    <property type="component" value="Unassembled WGS sequence"/>
</dbReference>
<organism evidence="3 4">
    <name type="scientific">Heterostelium pallidum (strain ATCC 26659 / Pp 5 / PN500)</name>
    <name type="common">Cellular slime mold</name>
    <name type="synonym">Polysphondylium pallidum</name>
    <dbReference type="NCBI Taxonomy" id="670386"/>
    <lineage>
        <taxon>Eukaryota</taxon>
        <taxon>Amoebozoa</taxon>
        <taxon>Evosea</taxon>
        <taxon>Eumycetozoa</taxon>
        <taxon>Dictyostelia</taxon>
        <taxon>Acytosteliales</taxon>
        <taxon>Acytosteliaceae</taxon>
        <taxon>Heterostelium</taxon>
    </lineage>
</organism>
<dbReference type="GeneID" id="31357773"/>
<dbReference type="InParanoid" id="D3B1S4"/>
<evidence type="ECO:0000313" key="3">
    <source>
        <dbReference type="EMBL" id="EFA85248.1"/>
    </source>
</evidence>
<evidence type="ECO:0000256" key="1">
    <source>
        <dbReference type="SAM" id="MobiDB-lite"/>
    </source>
</evidence>
<name>D3B1S4_HETP5</name>
<feature type="chain" id="PRO_5003040795" evidence="2">
    <location>
        <begin position="20"/>
        <end position="643"/>
    </location>
</feature>